<dbReference type="RefSeq" id="WP_201643616.1">
    <property type="nucleotide sequence ID" value="NZ_CAJHCP010000007.1"/>
</dbReference>
<dbReference type="PANTHER" id="PTHR32305:SF15">
    <property type="entry name" value="PROTEIN RHSA-RELATED"/>
    <property type="match status" value="1"/>
</dbReference>
<dbReference type="EMBL" id="CAJHCP010000007">
    <property type="protein sequence ID" value="CAD6541050.1"/>
    <property type="molecule type" value="Genomic_DNA"/>
</dbReference>
<dbReference type="InterPro" id="IPR056823">
    <property type="entry name" value="TEN-like_YD-shell"/>
</dbReference>
<proteinExistence type="predicted"/>
<reference evidence="6 7" key="1">
    <citation type="submission" date="2020-10" db="EMBL/GenBank/DDBJ databases">
        <authorList>
            <person name="Peeters C."/>
        </authorList>
    </citation>
    <scope>NUCLEOTIDE SEQUENCE [LARGE SCALE GENOMIC DNA]</scope>
    <source>
        <strain evidence="6 7">LMG 28140</strain>
    </source>
</reference>
<keyword evidence="7" id="KW-1185">Reference proteome</keyword>
<evidence type="ECO:0000256" key="1">
    <source>
        <dbReference type="ARBA" id="ARBA00022737"/>
    </source>
</evidence>
<gene>
    <name evidence="6" type="ORF">LMG28140_03606</name>
</gene>
<dbReference type="InterPro" id="IPR022385">
    <property type="entry name" value="Rhs_assc_core"/>
</dbReference>
<dbReference type="PANTHER" id="PTHR32305">
    <property type="match status" value="1"/>
</dbReference>
<evidence type="ECO:0000313" key="7">
    <source>
        <dbReference type="Proteomes" id="UP000598032"/>
    </source>
</evidence>
<dbReference type="Pfam" id="PF03527">
    <property type="entry name" value="RHS"/>
    <property type="match status" value="1"/>
</dbReference>
<keyword evidence="1" id="KW-0677">Repeat</keyword>
<evidence type="ECO:0008006" key="8">
    <source>
        <dbReference type="Google" id="ProtNLM"/>
    </source>
</evidence>
<dbReference type="NCBIfam" id="TIGR03696">
    <property type="entry name" value="Rhs_assc_core"/>
    <property type="match status" value="1"/>
</dbReference>
<protein>
    <recommendedName>
        <fullName evidence="8">YD repeat protein</fullName>
    </recommendedName>
</protein>
<dbReference type="InterPro" id="IPR031325">
    <property type="entry name" value="RHS_repeat"/>
</dbReference>
<dbReference type="Gene3D" id="2.180.10.10">
    <property type="entry name" value="RHS repeat-associated core"/>
    <property type="match status" value="3"/>
</dbReference>
<sequence length="1565" mass="174246">MAESSGVLLPKPTEVFVGPLLQIETVDVSAGIKACDRWLRSISDDFITIERIQMVANALPVVANIMAAVDLVLDIKDMVEHSQQRKDPDVFDWMNLGLDLIGIIPIPLGTAEFRMGARPVMKLVRQKIVESGKAVGEATLQVMQTALLQAVIDSLSEQFAGRIQSFVDGVKKELDSLLKTCAEYIEKFMLGFAHLFAQAAGDEPLSAAGNVRAAGQHLDQAAAGFAAHDARKTASGLGHLIVDFVKIEAKGLINTGTYVAKALDVSYQKPLREMAAALRAMVPMVKERILALGGTDAGKIGWLINLIQVAIEKKRDILARQRLHSTGIKERGTTKVHRQEGEGQKETLRHTEDAKHPGPNDGKVHCPRPSPPARTGHSVGFALGDERLNHQDFVLPGAMAIDWTRTYRSFFDANDERGELGARWITAYTTRLDVRLDKLVYHDATGRSLAYPLLAPGDEHDDRSEGFTLVRLDEQWLTLARDHVLLEVYEKRNDAFRLAFYRDKSGNQVTLDYDEAQRLHRLITPQAVVALRYDTQDRIIEIAHHDVEGKRVGTLATYAYNADGDLVSATDRFGNRREYAYRHHLITRYTDRTGRGMNLEWSGTDPKAKCVREYADDGSHDTRLAWHPDFRKVSVTDATGNVTQHYYDLHGYTFRIVYPDGREEWMYRDTNHNLVQHVYPDGTSERMTYDARGRMARHARPDGSTIEMVYDEKDHMVQIVDPEGHAWKRAYDDAGNLVEETDPLGHSTKYSYNAQGLPIEVTDAKGGAKVIAYNEAGQMTSYTDCSGKTTAWEYGVDGRLKTVKDAAGGTTTYRYGSNGFPQEIQSPAGIERIQFDAEGRLLTRTDPLARTTQYSYDGAGRIASRIDPMGYSLSYGYDRQGRLVRLTDQNQATYQFKYDPAGHLLESIGFDGMLTRYEYDAESGRLCAIEEGGQKTHLDFDRGGRLTSRASGEVEERFAYDAMGRLIDAQNAYSRVQHFFDATGNLVREHHAYNLFGVQRSYVWHHAYDELGMRVRTVRPDGHAIDWLTYGSGHVHGMALDGEERLQIERDDLHREVKRILPSKIVQRTDYDSAGRMLRQTIQRGNAPAPLAARIYRYDAAGQLSHIEDSRKGLTDYRYDPLGRLVESIGPGGTERFSFDPASNLLDAGTPERARTHSTLIASRPESTLPATAPKVLGNLLKEYAGTHFNYDERGNLTEKRSPGRIQSFEWDGFNRLTRARTERLNESVEARYFYDAFGRRIAREVDGERTVFGWSGNTLAYESSVKRSTHFVYEAGSYVPLAQYAGEPVSGTPTPVAGAHERYAPEDDPLQRIPAPVSDVHLFFYHCDQIGTPLLLTDELGDVAWEASYKAWGEAKEVIARASSATGTAPQNPIRFQGQQADGETGLVYNRHRYYDTDSGRFVSKDPIGLAGGINLYQYAPNAIGWIDPLGWAGDNILALPAPTNAEPWMPNTPLMSAPAPAGGLTVQMAMAPGQTRPGGWATTDNITSVDYVRNDLAVTPEFKQDVSHVQTFHIPEGVQLQHGTVGPQEYGCALYPGGGSQVQILNYSDRAKLVPIGAPRPIE</sequence>
<dbReference type="InterPro" id="IPR045351">
    <property type="entry name" value="DUF6531"/>
</dbReference>
<dbReference type="InterPro" id="IPR006530">
    <property type="entry name" value="YD"/>
</dbReference>
<feature type="compositionally biased region" description="Basic and acidic residues" evidence="2">
    <location>
        <begin position="328"/>
        <end position="364"/>
    </location>
</feature>
<dbReference type="Gene3D" id="3.90.930.1">
    <property type="match status" value="1"/>
</dbReference>
<dbReference type="Pfam" id="PF20148">
    <property type="entry name" value="DUF6531"/>
    <property type="match status" value="1"/>
</dbReference>
<dbReference type="InterPro" id="IPR050708">
    <property type="entry name" value="T6SS_VgrG/RHS"/>
</dbReference>
<evidence type="ECO:0000313" key="6">
    <source>
        <dbReference type="EMBL" id="CAD6541050.1"/>
    </source>
</evidence>
<dbReference type="NCBIfam" id="TIGR01643">
    <property type="entry name" value="YD_repeat_2x"/>
    <property type="match status" value="8"/>
</dbReference>
<comment type="caution">
    <text evidence="6">The sequence shown here is derived from an EMBL/GenBank/DDBJ whole genome shotgun (WGS) entry which is preliminary data.</text>
</comment>
<feature type="region of interest" description="Disordered" evidence="2">
    <location>
        <begin position="328"/>
        <end position="379"/>
    </location>
</feature>
<feature type="domain" description="Teneurin-like YD-shell" evidence="5">
    <location>
        <begin position="1070"/>
        <end position="1248"/>
    </location>
</feature>
<dbReference type="Pfam" id="PF25023">
    <property type="entry name" value="TEN_YD-shell"/>
    <property type="match status" value="2"/>
</dbReference>
<dbReference type="Proteomes" id="UP000598032">
    <property type="component" value="Unassembled WGS sequence"/>
</dbReference>
<feature type="domain" description="DUF6531" evidence="4">
    <location>
        <begin position="376"/>
        <end position="451"/>
    </location>
</feature>
<feature type="domain" description="RHS protein conserved region" evidence="3">
    <location>
        <begin position="1324"/>
        <end position="1356"/>
    </location>
</feature>
<accession>A0ABM8NS89</accession>
<dbReference type="Pfam" id="PF05593">
    <property type="entry name" value="RHS_repeat"/>
    <property type="match status" value="3"/>
</dbReference>
<evidence type="ECO:0000256" key="2">
    <source>
        <dbReference type="SAM" id="MobiDB-lite"/>
    </source>
</evidence>
<evidence type="ECO:0000259" key="3">
    <source>
        <dbReference type="Pfam" id="PF03527"/>
    </source>
</evidence>
<dbReference type="CDD" id="cd20743">
    <property type="entry name" value="FIX_RhsA-like"/>
    <property type="match status" value="1"/>
</dbReference>
<evidence type="ECO:0000259" key="5">
    <source>
        <dbReference type="Pfam" id="PF25023"/>
    </source>
</evidence>
<organism evidence="6 7">
    <name type="scientific">Paraburkholderia metrosideri</name>
    <dbReference type="NCBI Taxonomy" id="580937"/>
    <lineage>
        <taxon>Bacteria</taxon>
        <taxon>Pseudomonadati</taxon>
        <taxon>Pseudomonadota</taxon>
        <taxon>Betaproteobacteria</taxon>
        <taxon>Burkholderiales</taxon>
        <taxon>Burkholderiaceae</taxon>
        <taxon>Paraburkholderia</taxon>
    </lineage>
</organism>
<dbReference type="InterPro" id="IPR001826">
    <property type="entry name" value="RHS"/>
</dbReference>
<name>A0ABM8NS89_9BURK</name>
<feature type="domain" description="Teneurin-like YD-shell" evidence="5">
    <location>
        <begin position="849"/>
        <end position="1011"/>
    </location>
</feature>
<evidence type="ECO:0000259" key="4">
    <source>
        <dbReference type="Pfam" id="PF20148"/>
    </source>
</evidence>
<dbReference type="SUPFAM" id="SSF69304">
    <property type="entry name" value="Tricorn protease N-terminal domain"/>
    <property type="match status" value="1"/>
</dbReference>